<reference evidence="2 3" key="1">
    <citation type="submission" date="2007-01" db="EMBL/GenBank/DDBJ databases">
        <authorList>
            <person name="Haygood M."/>
            <person name="Podell S."/>
            <person name="Anderson C."/>
            <person name="Hopkinson B."/>
            <person name="Roe K."/>
            <person name="Barbeau K."/>
            <person name="Gaasterland T."/>
            <person name="Ferriera S."/>
            <person name="Johnson J."/>
            <person name="Kravitz S."/>
            <person name="Beeson K."/>
            <person name="Sutton G."/>
            <person name="Rogers Y.-H."/>
            <person name="Friedman R."/>
            <person name="Frazier M."/>
            <person name="Venter J.C."/>
        </authorList>
    </citation>
    <scope>NUCLEOTIDE SEQUENCE [LARGE SCALE GENOMIC DNA]</scope>
    <source>
        <strain evidence="2 3">ATCC 23134</strain>
    </source>
</reference>
<dbReference type="InterPro" id="IPR037151">
    <property type="entry name" value="AlkB-like_sf"/>
</dbReference>
<dbReference type="InterPro" id="IPR005123">
    <property type="entry name" value="Oxoglu/Fe-dep_dioxygenase_dom"/>
</dbReference>
<dbReference type="RefSeq" id="WP_002694025.1">
    <property type="nucleotide sequence ID" value="NZ_AAWS01000003.1"/>
</dbReference>
<protein>
    <submittedName>
        <fullName evidence="2">Alkylated DNA repair protein</fullName>
    </submittedName>
</protein>
<dbReference type="Pfam" id="PF13532">
    <property type="entry name" value="2OG-FeII_Oxy_2"/>
    <property type="match status" value="1"/>
</dbReference>
<dbReference type="PANTHER" id="PTHR12463:SF1">
    <property type="entry name" value="2-OXOGLUTARATE AND FE-DEPENDENT OXYGENASE FAMILY PROTEIN"/>
    <property type="match status" value="1"/>
</dbReference>
<dbReference type="eggNOG" id="COG3145">
    <property type="taxonomic scope" value="Bacteria"/>
</dbReference>
<sequence>MNHLTQSIPGLQYIPDFVGQTTQTALIEAIDALPWLTDLKRRVQHYGYKYDYKKRAIDASMKVGDLPHWAQKIVQQAVDEQLLSEYFDQMIINEYLPGQGIARHVDCEPCFDHTIMSVSLGTACVMHFNSLEDKNLDVPVLLAPGSAILLSGDARYRWQHSIRANKSEMFEGQKIVRGRRVSLTFRKVIIQT</sequence>
<evidence type="ECO:0000313" key="2">
    <source>
        <dbReference type="EMBL" id="EAY31447.1"/>
    </source>
</evidence>
<dbReference type="PANTHER" id="PTHR12463">
    <property type="entry name" value="OXYGENASE-RELATED"/>
    <property type="match status" value="1"/>
</dbReference>
<dbReference type="Gene3D" id="2.60.120.590">
    <property type="entry name" value="Alpha-ketoglutarate-dependent dioxygenase AlkB-like"/>
    <property type="match status" value="1"/>
</dbReference>
<evidence type="ECO:0000259" key="1">
    <source>
        <dbReference type="PROSITE" id="PS51471"/>
    </source>
</evidence>
<comment type="caution">
    <text evidence="2">The sequence shown here is derived from an EMBL/GenBank/DDBJ whole genome shotgun (WGS) entry which is preliminary data.</text>
</comment>
<dbReference type="GO" id="GO:0016491">
    <property type="term" value="F:oxidoreductase activity"/>
    <property type="evidence" value="ECO:0007669"/>
    <property type="project" value="TreeGrafter"/>
</dbReference>
<dbReference type="GO" id="GO:0070988">
    <property type="term" value="P:demethylation"/>
    <property type="evidence" value="ECO:0007669"/>
    <property type="project" value="InterPro"/>
</dbReference>
<gene>
    <name evidence="2" type="ORF">M23134_04280</name>
</gene>
<organism evidence="2 3">
    <name type="scientific">Microscilla marina ATCC 23134</name>
    <dbReference type="NCBI Taxonomy" id="313606"/>
    <lineage>
        <taxon>Bacteria</taxon>
        <taxon>Pseudomonadati</taxon>
        <taxon>Bacteroidota</taxon>
        <taxon>Cytophagia</taxon>
        <taxon>Cytophagales</taxon>
        <taxon>Microscillaceae</taxon>
        <taxon>Microscilla</taxon>
    </lineage>
</organism>
<evidence type="ECO:0000313" key="3">
    <source>
        <dbReference type="Proteomes" id="UP000004095"/>
    </source>
</evidence>
<dbReference type="GO" id="GO:0032451">
    <property type="term" value="F:demethylase activity"/>
    <property type="evidence" value="ECO:0007669"/>
    <property type="project" value="TreeGrafter"/>
</dbReference>
<dbReference type="Proteomes" id="UP000004095">
    <property type="component" value="Unassembled WGS sequence"/>
</dbReference>
<proteinExistence type="predicted"/>
<name>A1ZED9_MICM2</name>
<dbReference type="InterPro" id="IPR027450">
    <property type="entry name" value="AlkB-like"/>
</dbReference>
<dbReference type="PROSITE" id="PS51471">
    <property type="entry name" value="FE2OG_OXY"/>
    <property type="match status" value="1"/>
</dbReference>
<feature type="domain" description="Fe2OG dioxygenase" evidence="1">
    <location>
        <begin position="86"/>
        <end position="189"/>
    </location>
</feature>
<keyword evidence="3" id="KW-1185">Reference proteome</keyword>
<dbReference type="InterPro" id="IPR032857">
    <property type="entry name" value="ALKBH4"/>
</dbReference>
<dbReference type="SUPFAM" id="SSF51197">
    <property type="entry name" value="Clavaminate synthase-like"/>
    <property type="match status" value="1"/>
</dbReference>
<accession>A1ZED9</accession>
<dbReference type="EMBL" id="AAWS01000003">
    <property type="protein sequence ID" value="EAY31447.1"/>
    <property type="molecule type" value="Genomic_DNA"/>
</dbReference>
<dbReference type="OrthoDB" id="278699at2"/>
<dbReference type="AlphaFoldDB" id="A1ZED9"/>